<accession>A0A840HTN0</accession>
<dbReference type="RefSeq" id="WP_184475163.1">
    <property type="nucleotide sequence ID" value="NZ_JACHOV010000005.1"/>
</dbReference>
<dbReference type="GO" id="GO:0003677">
    <property type="term" value="F:DNA binding"/>
    <property type="evidence" value="ECO:0007669"/>
    <property type="project" value="UniProtKB-KW"/>
</dbReference>
<name>A0A840HTN0_9SPHN</name>
<dbReference type="AlphaFoldDB" id="A0A840HTN0"/>
<reference evidence="1 2" key="1">
    <citation type="submission" date="2020-08" db="EMBL/GenBank/DDBJ databases">
        <title>Genomic Encyclopedia of Type Strains, Phase IV (KMG-IV): sequencing the most valuable type-strain genomes for metagenomic binning, comparative biology and taxonomic classification.</title>
        <authorList>
            <person name="Goeker M."/>
        </authorList>
    </citation>
    <scope>NUCLEOTIDE SEQUENCE [LARGE SCALE GENOMIC DNA]</scope>
    <source>
        <strain evidence="1 2">DSM 7465</strain>
    </source>
</reference>
<evidence type="ECO:0000313" key="1">
    <source>
        <dbReference type="EMBL" id="MBB4641365.1"/>
    </source>
</evidence>
<proteinExistence type="predicted"/>
<protein>
    <submittedName>
        <fullName evidence="1">DNA-binding transcriptional LysR family regulator</fullName>
    </submittedName>
</protein>
<dbReference type="EMBL" id="JACHOV010000005">
    <property type="protein sequence ID" value="MBB4641365.1"/>
    <property type="molecule type" value="Genomic_DNA"/>
</dbReference>
<dbReference type="SUPFAM" id="SSF53850">
    <property type="entry name" value="Periplasmic binding protein-like II"/>
    <property type="match status" value="1"/>
</dbReference>
<comment type="caution">
    <text evidence="1">The sequence shown here is derived from an EMBL/GenBank/DDBJ whole genome shotgun (WGS) entry which is preliminary data.</text>
</comment>
<evidence type="ECO:0000313" key="2">
    <source>
        <dbReference type="Proteomes" id="UP000575068"/>
    </source>
</evidence>
<keyword evidence="2" id="KW-1185">Reference proteome</keyword>
<keyword evidence="1" id="KW-0238">DNA-binding</keyword>
<gene>
    <name evidence="1" type="ORF">HNQ99_001670</name>
</gene>
<dbReference type="Gene3D" id="3.40.190.10">
    <property type="entry name" value="Periplasmic binding protein-like II"/>
    <property type="match status" value="1"/>
</dbReference>
<organism evidence="1 2">
    <name type="scientific">Rhizorhapis suberifaciens</name>
    <name type="common">corky root of lettuce</name>
    <dbReference type="NCBI Taxonomy" id="13656"/>
    <lineage>
        <taxon>Bacteria</taxon>
        <taxon>Pseudomonadati</taxon>
        <taxon>Pseudomonadota</taxon>
        <taxon>Alphaproteobacteria</taxon>
        <taxon>Sphingomonadales</taxon>
        <taxon>Sphingomonadaceae</taxon>
        <taxon>Rhizorhapis</taxon>
    </lineage>
</organism>
<dbReference type="Proteomes" id="UP000575068">
    <property type="component" value="Unassembled WGS sequence"/>
</dbReference>
<sequence length="93" mass="10441">MISTLLRSRVRVVRQALSETSRHFTDRGVRPHFALRSTADERVLQMIAAGLGITIMPASYSWPGVTRPSLTGFDLTRTLGFAFGHDFEHLRAQ</sequence>